<accession>A0ABQ1RU36</accession>
<dbReference type="Gene3D" id="1.20.58.1000">
    <property type="entry name" value="Metal-sensitive repressor, helix protomer"/>
    <property type="match status" value="1"/>
</dbReference>
<evidence type="ECO:0000256" key="1">
    <source>
        <dbReference type="ARBA" id="ARBA00005428"/>
    </source>
</evidence>
<organism evidence="3 4">
    <name type="scientific">Microbacterium murale</name>
    <dbReference type="NCBI Taxonomy" id="1081040"/>
    <lineage>
        <taxon>Bacteria</taxon>
        <taxon>Bacillati</taxon>
        <taxon>Actinomycetota</taxon>
        <taxon>Actinomycetes</taxon>
        <taxon>Micrococcales</taxon>
        <taxon>Microbacteriaceae</taxon>
        <taxon>Microbacterium</taxon>
    </lineage>
</organism>
<gene>
    <name evidence="3" type="ORF">GCM10007269_26920</name>
</gene>
<evidence type="ECO:0008006" key="5">
    <source>
        <dbReference type="Google" id="ProtNLM"/>
    </source>
</evidence>
<reference evidence="4" key="1">
    <citation type="journal article" date="2019" name="Int. J. Syst. Evol. Microbiol.">
        <title>The Global Catalogue of Microorganisms (GCM) 10K type strain sequencing project: providing services to taxonomists for standard genome sequencing and annotation.</title>
        <authorList>
            <consortium name="The Broad Institute Genomics Platform"/>
            <consortium name="The Broad Institute Genome Sequencing Center for Infectious Disease"/>
            <person name="Wu L."/>
            <person name="Ma J."/>
        </authorList>
    </citation>
    <scope>NUCLEOTIDE SEQUENCE [LARGE SCALE GENOMIC DNA]</scope>
    <source>
        <strain evidence="4">CCM 7640</strain>
    </source>
</reference>
<dbReference type="PANTHER" id="PTHR33677">
    <property type="entry name" value="TRANSCRIPTIONAL REPRESSOR FRMR-RELATED"/>
    <property type="match status" value="1"/>
</dbReference>
<protein>
    <recommendedName>
        <fullName evidence="5">Metal-sensitive transcriptional regulator</fullName>
    </recommendedName>
</protein>
<comment type="caution">
    <text evidence="3">The sequence shown here is derived from an EMBL/GenBank/DDBJ whole genome shotgun (WGS) entry which is preliminary data.</text>
</comment>
<keyword evidence="4" id="KW-1185">Reference proteome</keyword>
<dbReference type="EMBL" id="BMCM01000004">
    <property type="protein sequence ID" value="GGD82686.1"/>
    <property type="molecule type" value="Genomic_DNA"/>
</dbReference>
<proteinExistence type="inferred from homology"/>
<name>A0ABQ1RU36_9MICO</name>
<dbReference type="Pfam" id="PF02583">
    <property type="entry name" value="Trns_repr_metal"/>
    <property type="match status" value="1"/>
</dbReference>
<dbReference type="Proteomes" id="UP000629365">
    <property type="component" value="Unassembled WGS sequence"/>
</dbReference>
<dbReference type="InterPro" id="IPR038390">
    <property type="entry name" value="Metal_Tscrpt_repr_sf"/>
</dbReference>
<evidence type="ECO:0000313" key="3">
    <source>
        <dbReference type="EMBL" id="GGD82686.1"/>
    </source>
</evidence>
<evidence type="ECO:0000313" key="4">
    <source>
        <dbReference type="Proteomes" id="UP000629365"/>
    </source>
</evidence>
<keyword evidence="2" id="KW-0186">Copper</keyword>
<dbReference type="InterPro" id="IPR003735">
    <property type="entry name" value="Metal_Tscrpt_repr"/>
</dbReference>
<sequence>MHSLSSAAAGYPRTVIEDIKKRALHRTSILEGQLRGVARMIENEEYCMDIITQSRAIQKSLESLNRLLLENHLRTHVTHMFEEGGEQREQAVDELLKAFDFDRK</sequence>
<comment type="similarity">
    <text evidence="1">Belongs to the CsoR family.</text>
</comment>
<evidence type="ECO:0000256" key="2">
    <source>
        <dbReference type="ARBA" id="ARBA00023008"/>
    </source>
</evidence>
<dbReference type="CDD" id="cd10148">
    <property type="entry name" value="CsoR-like_DUF156"/>
    <property type="match status" value="1"/>
</dbReference>